<dbReference type="Pfam" id="PF01636">
    <property type="entry name" value="APH"/>
    <property type="match status" value="1"/>
</dbReference>
<comment type="caution">
    <text evidence="2">The sequence shown here is derived from an EMBL/GenBank/DDBJ whole genome shotgun (WGS) entry which is preliminary data.</text>
</comment>
<dbReference type="Gene3D" id="3.90.1200.10">
    <property type="match status" value="1"/>
</dbReference>
<proteinExistence type="predicted"/>
<dbReference type="AlphaFoldDB" id="A0A316FXZ6"/>
<keyword evidence="3" id="KW-1185">Reference proteome</keyword>
<dbReference type="SUPFAM" id="SSF56112">
    <property type="entry name" value="Protein kinase-like (PK-like)"/>
    <property type="match status" value="1"/>
</dbReference>
<organism evidence="2 3">
    <name type="scientific">Silicimonas algicola</name>
    <dbReference type="NCBI Taxonomy" id="1826607"/>
    <lineage>
        <taxon>Bacteria</taxon>
        <taxon>Pseudomonadati</taxon>
        <taxon>Pseudomonadota</taxon>
        <taxon>Alphaproteobacteria</taxon>
        <taxon>Rhodobacterales</taxon>
        <taxon>Paracoccaceae</taxon>
    </lineage>
</organism>
<dbReference type="Proteomes" id="UP000245390">
    <property type="component" value="Unassembled WGS sequence"/>
</dbReference>
<evidence type="ECO:0000259" key="1">
    <source>
        <dbReference type="Pfam" id="PF01636"/>
    </source>
</evidence>
<name>A0A316FXZ6_9RHOB</name>
<dbReference type="CDD" id="cd05151">
    <property type="entry name" value="ChoK-like"/>
    <property type="match status" value="1"/>
</dbReference>
<dbReference type="InterPro" id="IPR011009">
    <property type="entry name" value="Kinase-like_dom_sf"/>
</dbReference>
<gene>
    <name evidence="2" type="ORF">C8D95_11356</name>
</gene>
<dbReference type="KEGG" id="salo:EF888_15365"/>
<feature type="domain" description="Aminoglycoside phosphotransferase" evidence="1">
    <location>
        <begin position="20"/>
        <end position="229"/>
    </location>
</feature>
<sequence>MTLPEAVATLPCWHGTPSGERLSGGLSNEIWKVTDDAGTHVVRLGRDYPFHHVDRAREVMTARAAHAAGFGPEVRYATPGVMVTAFIEARTWEAEDLRANPERVARLLSDFHSQMAAGISGAAFLFWPFHVVRDYARTLRGTRHESVTPPLLALSDEMERAQVPLPIVFGHHDLLPANFLDDTHRIWLIDYEYAGFGTALFDLAGAAANAEMPPDATEALLTTYFASRPDPALFRAFDAMQVAALLRETLWAYVSDLNLSAPGVDYLAYAAENRARLDAALSAYRNRWGTE</sequence>
<dbReference type="InterPro" id="IPR002575">
    <property type="entry name" value="Aminoglycoside_PTrfase"/>
</dbReference>
<dbReference type="Gene3D" id="3.30.200.20">
    <property type="entry name" value="Phosphorylase Kinase, domain 1"/>
    <property type="match status" value="1"/>
</dbReference>
<dbReference type="EMBL" id="QGGV01000013">
    <property type="protein sequence ID" value="PWK53531.1"/>
    <property type="molecule type" value="Genomic_DNA"/>
</dbReference>
<dbReference type="GO" id="GO:0006646">
    <property type="term" value="P:phosphatidylethanolamine biosynthetic process"/>
    <property type="evidence" value="ECO:0007669"/>
    <property type="project" value="TreeGrafter"/>
</dbReference>
<evidence type="ECO:0000313" key="3">
    <source>
        <dbReference type="Proteomes" id="UP000245390"/>
    </source>
</evidence>
<evidence type="ECO:0000313" key="2">
    <source>
        <dbReference type="EMBL" id="PWK53531.1"/>
    </source>
</evidence>
<dbReference type="RefSeq" id="WP_109761003.1">
    <property type="nucleotide sequence ID" value="NZ_CP034588.1"/>
</dbReference>
<keyword evidence="2" id="KW-0418">Kinase</keyword>
<dbReference type="OrthoDB" id="179763at2"/>
<dbReference type="PANTHER" id="PTHR22603:SF66">
    <property type="entry name" value="ETHANOLAMINE KINASE"/>
    <property type="match status" value="1"/>
</dbReference>
<accession>A0A316FXZ6</accession>
<protein>
    <submittedName>
        <fullName evidence="2">Thiamine kinase-like enzyme</fullName>
    </submittedName>
</protein>
<reference evidence="2 3" key="1">
    <citation type="submission" date="2018-05" db="EMBL/GenBank/DDBJ databases">
        <title>Genomic Encyclopedia of Type Strains, Phase IV (KMG-IV): sequencing the most valuable type-strain genomes for metagenomic binning, comparative biology and taxonomic classification.</title>
        <authorList>
            <person name="Goeker M."/>
        </authorList>
    </citation>
    <scope>NUCLEOTIDE SEQUENCE [LARGE SCALE GENOMIC DNA]</scope>
    <source>
        <strain evidence="2 3">DSM 103371</strain>
    </source>
</reference>
<dbReference type="PANTHER" id="PTHR22603">
    <property type="entry name" value="CHOLINE/ETHANOALAMINE KINASE"/>
    <property type="match status" value="1"/>
</dbReference>
<keyword evidence="2" id="KW-0808">Transferase</keyword>
<dbReference type="GO" id="GO:0004305">
    <property type="term" value="F:ethanolamine kinase activity"/>
    <property type="evidence" value="ECO:0007669"/>
    <property type="project" value="TreeGrafter"/>
</dbReference>
<dbReference type="GO" id="GO:0005737">
    <property type="term" value="C:cytoplasm"/>
    <property type="evidence" value="ECO:0007669"/>
    <property type="project" value="TreeGrafter"/>
</dbReference>